<accession>A0A0H2RS34</accession>
<keyword evidence="3" id="KW-1185">Reference proteome</keyword>
<dbReference type="EMBL" id="KQ085938">
    <property type="protein sequence ID" value="KLO14810.1"/>
    <property type="molecule type" value="Genomic_DNA"/>
</dbReference>
<dbReference type="STRING" id="27342.A0A0H2RS34"/>
<feature type="compositionally biased region" description="Low complexity" evidence="1">
    <location>
        <begin position="8"/>
        <end position="26"/>
    </location>
</feature>
<dbReference type="InParanoid" id="A0A0H2RS34"/>
<organism evidence="2 3">
    <name type="scientific">Schizopora paradoxa</name>
    <dbReference type="NCBI Taxonomy" id="27342"/>
    <lineage>
        <taxon>Eukaryota</taxon>
        <taxon>Fungi</taxon>
        <taxon>Dikarya</taxon>
        <taxon>Basidiomycota</taxon>
        <taxon>Agaricomycotina</taxon>
        <taxon>Agaricomycetes</taxon>
        <taxon>Hymenochaetales</taxon>
        <taxon>Schizoporaceae</taxon>
        <taxon>Schizopora</taxon>
    </lineage>
</organism>
<name>A0A0H2RS34_9AGAM</name>
<proteinExistence type="predicted"/>
<feature type="compositionally biased region" description="Low complexity" evidence="1">
    <location>
        <begin position="75"/>
        <end position="112"/>
    </location>
</feature>
<feature type="region of interest" description="Disordered" evidence="1">
    <location>
        <begin position="1"/>
        <end position="115"/>
    </location>
</feature>
<dbReference type="OrthoDB" id="6021263at2759"/>
<evidence type="ECO:0000313" key="2">
    <source>
        <dbReference type="EMBL" id="KLO14810.1"/>
    </source>
</evidence>
<dbReference type="AlphaFoldDB" id="A0A0H2RS34"/>
<protein>
    <recommendedName>
        <fullName evidence="4">Mitochondrial ribosomal protein subunit L20-domain-containing protein</fullName>
    </recommendedName>
</protein>
<dbReference type="GO" id="GO:0003735">
    <property type="term" value="F:structural constituent of ribosome"/>
    <property type="evidence" value="ECO:0007669"/>
    <property type="project" value="TreeGrafter"/>
</dbReference>
<dbReference type="InterPro" id="IPR024388">
    <property type="entry name" value="Ribosomal_mL58"/>
</dbReference>
<evidence type="ECO:0000313" key="3">
    <source>
        <dbReference type="Proteomes" id="UP000053477"/>
    </source>
</evidence>
<dbReference type="Pfam" id="PF12824">
    <property type="entry name" value="MRP-L20"/>
    <property type="match status" value="1"/>
</dbReference>
<gene>
    <name evidence="2" type="ORF">SCHPADRAFT_902948</name>
</gene>
<dbReference type="PANTHER" id="PTHR28266:SF1">
    <property type="entry name" value="LARGE RIBOSOMAL SUBUNIT PROTEIN ML58"/>
    <property type="match status" value="1"/>
</dbReference>
<sequence>MASTTCPLSSSLRRWVGSSSSSIPKAHSSRTYATRRPEKPPARFPDPLTSTPDISAVKLPDGVTFFRRPPPSAPTPLSTTLDPSSPLLRPLSTSTSAATSNETEPTTTVPPRLHTPRVFPSNQVLSDADFEKMRQLRAEQPEKYTRGRLAKMFNCAPFLVGQMAPLESLPHKDALEKREKLHEEVRSQWGERKQLIRAIRKKRREFW</sequence>
<reference evidence="2 3" key="1">
    <citation type="submission" date="2015-04" db="EMBL/GenBank/DDBJ databases">
        <title>Complete genome sequence of Schizopora paradoxa KUC8140, a cosmopolitan wood degrader in East Asia.</title>
        <authorList>
            <consortium name="DOE Joint Genome Institute"/>
            <person name="Min B."/>
            <person name="Park H."/>
            <person name="Jang Y."/>
            <person name="Kim J.-J."/>
            <person name="Kim K.H."/>
            <person name="Pangilinan J."/>
            <person name="Lipzen A."/>
            <person name="Riley R."/>
            <person name="Grigoriev I.V."/>
            <person name="Spatafora J.W."/>
            <person name="Choi I.-G."/>
        </authorList>
    </citation>
    <scope>NUCLEOTIDE SEQUENCE [LARGE SCALE GENOMIC DNA]</scope>
    <source>
        <strain evidence="2 3">KUC8140</strain>
    </source>
</reference>
<dbReference type="PANTHER" id="PTHR28266">
    <property type="entry name" value="54S RIBOSOMAL PROTEIN L20, MITOCHONDRIAL"/>
    <property type="match status" value="1"/>
</dbReference>
<dbReference type="Proteomes" id="UP000053477">
    <property type="component" value="Unassembled WGS sequence"/>
</dbReference>
<evidence type="ECO:0000256" key="1">
    <source>
        <dbReference type="SAM" id="MobiDB-lite"/>
    </source>
</evidence>
<evidence type="ECO:0008006" key="4">
    <source>
        <dbReference type="Google" id="ProtNLM"/>
    </source>
</evidence>
<dbReference type="GO" id="GO:0005762">
    <property type="term" value="C:mitochondrial large ribosomal subunit"/>
    <property type="evidence" value="ECO:0007669"/>
    <property type="project" value="TreeGrafter"/>
</dbReference>